<evidence type="ECO:0000313" key="1">
    <source>
        <dbReference type="EMBL" id="TBU13546.1"/>
    </source>
</evidence>
<organism evidence="1 2">
    <name type="scientific">Hamiltosporidium tvaerminnensis</name>
    <dbReference type="NCBI Taxonomy" id="1176355"/>
    <lineage>
        <taxon>Eukaryota</taxon>
        <taxon>Fungi</taxon>
        <taxon>Fungi incertae sedis</taxon>
        <taxon>Microsporidia</taxon>
        <taxon>Dubosqiidae</taxon>
        <taxon>Hamiltosporidium</taxon>
    </lineage>
</organism>
<sequence>MPKSLLTIEIDYSFQSEYGNSDRIRTDTRHIFFDNGKKKTIHIYLRGITYHDSLQIIDTKKNIECGVEIIYYVMTWGGIVTKYLNPYLKRLQVFFNLTVEIIFFDLRRVLESRLNAEESSERASIDAIHDCEIYPQSVFVFLIHANGKKGSKKKTNTKLLKLKMLKKESKPKY</sequence>
<dbReference type="OrthoDB" id="2192644at2759"/>
<gene>
    <name evidence="1" type="ORF">CWI38_0399p0020</name>
</gene>
<keyword evidence="2" id="KW-1185">Reference proteome</keyword>
<dbReference type="EMBL" id="PITK01000399">
    <property type="protein sequence ID" value="TBU13546.1"/>
    <property type="molecule type" value="Genomic_DNA"/>
</dbReference>
<name>A0A4Q9LYT1_9MICR</name>
<reference evidence="1 2" key="1">
    <citation type="submission" date="2017-12" db="EMBL/GenBank/DDBJ databases">
        <authorList>
            <person name="Pombert J.-F."/>
            <person name="Haag K.L."/>
            <person name="Ebert D."/>
        </authorList>
    </citation>
    <scope>NUCLEOTIDE SEQUENCE [LARGE SCALE GENOMIC DNA]</scope>
    <source>
        <strain evidence="1">IL-G-3</strain>
    </source>
</reference>
<comment type="caution">
    <text evidence="1">The sequence shown here is derived from an EMBL/GenBank/DDBJ whole genome shotgun (WGS) entry which is preliminary data.</text>
</comment>
<dbReference type="AlphaFoldDB" id="A0A4Q9LYT1"/>
<dbReference type="Proteomes" id="UP000292282">
    <property type="component" value="Unassembled WGS sequence"/>
</dbReference>
<accession>A0A4Q9LYT1</accession>
<proteinExistence type="predicted"/>
<protein>
    <submittedName>
        <fullName evidence="1">Uncharacterized protein</fullName>
    </submittedName>
</protein>
<evidence type="ECO:0000313" key="2">
    <source>
        <dbReference type="Proteomes" id="UP000292282"/>
    </source>
</evidence>
<dbReference type="VEuPathDB" id="MicrosporidiaDB:CWI38_0399p0020"/>